<dbReference type="EMBL" id="PDWK01000036">
    <property type="protein sequence ID" value="KAF1688778.1"/>
    <property type="molecule type" value="Genomic_DNA"/>
</dbReference>
<evidence type="ECO:0000256" key="4">
    <source>
        <dbReference type="ARBA" id="ARBA00022692"/>
    </source>
</evidence>
<gene>
    <name evidence="13" type="ORF">CR938_08405</name>
</gene>
<feature type="transmembrane region" description="Helical" evidence="11">
    <location>
        <begin position="45"/>
        <end position="63"/>
    </location>
</feature>
<dbReference type="Proteomes" id="UP000717981">
    <property type="component" value="Unassembled WGS sequence"/>
</dbReference>
<keyword evidence="9" id="KW-0482">Metalloprotease</keyword>
<keyword evidence="5" id="KW-0479">Metal-binding</keyword>
<comment type="caution">
    <text evidence="13">The sequence shown here is derived from an EMBL/GenBank/DDBJ whole genome shotgun (WGS) entry which is preliminary data.</text>
</comment>
<feature type="transmembrane region" description="Helical" evidence="11">
    <location>
        <begin position="174"/>
        <end position="193"/>
    </location>
</feature>
<proteinExistence type="predicted"/>
<organism evidence="13 14">
    <name type="scientific">Pseudoxanthomonas taiwanensis</name>
    <dbReference type="NCBI Taxonomy" id="176598"/>
    <lineage>
        <taxon>Bacteria</taxon>
        <taxon>Pseudomonadati</taxon>
        <taxon>Pseudomonadota</taxon>
        <taxon>Gammaproteobacteria</taxon>
        <taxon>Lysobacterales</taxon>
        <taxon>Lysobacteraceae</taxon>
        <taxon>Pseudoxanthomonas</taxon>
    </lineage>
</organism>
<keyword evidence="4 11" id="KW-0812">Transmembrane</keyword>
<keyword evidence="14" id="KW-1185">Reference proteome</keyword>
<sequence length="635" mass="67113">MNFFEHQEAARRSSTRLVLLFTLAVAAIVGAVDVVVWLASGSVEAVVAASLLTGAVIGLGSLYRIASLRGGGAAVAAQLGGTWVPEDTRDPALRRLRNVVEEVAIASGVPVPRLFVLEQEAGINAFAAGYGTADAAIAVTRGALDRLNRDELQAVIAHEFSHILNGDMRLNIRLMGVLFGIMMLSLIGQRILLHAPSVRGRNSNASAVLAVMLAALVAIVIGSLGVFFGRLIQAAVSRQREYLADASAVQFTRQPAALAGALKKIAGLHAGARLEDRAGAGEVAHMLFAQGFHLAGWMATHPPLLERIRRLDPSFDARQLQALQARWAATPPDGMAEDLALGLVAAGDARPPPLPAAGAEVEGAPPTVARQVAAPADDDYDHAHALAASLDPELCALARRRDSAMAVLAALLLEADPELAGRQRALLAERCGPALAEQAQAVHERRLAGLHPMLRLPLAARAFPALRQRPRPELDAFLAAADAMVHADGRVSVFEYCLGRLLQVQVREALDPARHARFGRRKAPGVRAEFATLLAVLAEAGHPGDPDGARRAYLAGLQRVLPRDHLPYAPPAAGVQALDVVWEPLDALAPPAKQVLVEALVDAVSHDGRVTVAEAELLRTVCAVLHCPLPALLSH</sequence>
<dbReference type="InterPro" id="IPR001915">
    <property type="entry name" value="Peptidase_M48"/>
</dbReference>
<dbReference type="AlphaFoldDB" id="A0A921P0I0"/>
<name>A0A921P0I0_9GAMM</name>
<evidence type="ECO:0000256" key="11">
    <source>
        <dbReference type="SAM" id="Phobius"/>
    </source>
</evidence>
<reference evidence="13" key="1">
    <citation type="submission" date="2017-10" db="EMBL/GenBank/DDBJ databases">
        <title>Whole genome sequencing of members of genus Pseudoxanthomonas.</title>
        <authorList>
            <person name="Kumar S."/>
            <person name="Bansal K."/>
            <person name="Kaur A."/>
            <person name="Patil P."/>
            <person name="Sharma S."/>
            <person name="Patil P.B."/>
        </authorList>
    </citation>
    <scope>NUCLEOTIDE SEQUENCE</scope>
    <source>
        <strain evidence="13">DSM 22914</strain>
    </source>
</reference>
<evidence type="ECO:0000256" key="5">
    <source>
        <dbReference type="ARBA" id="ARBA00022723"/>
    </source>
</evidence>
<dbReference type="CDD" id="cd07340">
    <property type="entry name" value="M48B_Htpx_like"/>
    <property type="match status" value="1"/>
</dbReference>
<feature type="domain" description="Peptidase M48" evidence="12">
    <location>
        <begin position="94"/>
        <end position="312"/>
    </location>
</feature>
<keyword evidence="6" id="KW-0378">Hydrolase</keyword>
<dbReference type="PANTHER" id="PTHR43221">
    <property type="entry name" value="PROTEASE HTPX"/>
    <property type="match status" value="1"/>
</dbReference>
<evidence type="ECO:0000256" key="9">
    <source>
        <dbReference type="ARBA" id="ARBA00023049"/>
    </source>
</evidence>
<dbReference type="InterPro" id="IPR050083">
    <property type="entry name" value="HtpX_protease"/>
</dbReference>
<dbReference type="RefSeq" id="WP_162124583.1">
    <property type="nucleotide sequence ID" value="NZ_PDWK01000036.1"/>
</dbReference>
<dbReference type="Pfam" id="PF01435">
    <property type="entry name" value="Peptidase_M48"/>
    <property type="match status" value="1"/>
</dbReference>
<keyword evidence="10 11" id="KW-0472">Membrane</keyword>
<evidence type="ECO:0000313" key="14">
    <source>
        <dbReference type="Proteomes" id="UP000717981"/>
    </source>
</evidence>
<dbReference type="PANTHER" id="PTHR43221:SF2">
    <property type="entry name" value="PROTEASE HTPX HOMOLOG"/>
    <property type="match status" value="1"/>
</dbReference>
<keyword evidence="8 11" id="KW-1133">Transmembrane helix</keyword>
<evidence type="ECO:0000256" key="6">
    <source>
        <dbReference type="ARBA" id="ARBA00022801"/>
    </source>
</evidence>
<evidence type="ECO:0000256" key="7">
    <source>
        <dbReference type="ARBA" id="ARBA00022833"/>
    </source>
</evidence>
<evidence type="ECO:0000256" key="8">
    <source>
        <dbReference type="ARBA" id="ARBA00022989"/>
    </source>
</evidence>
<evidence type="ECO:0000313" key="13">
    <source>
        <dbReference type="EMBL" id="KAF1688778.1"/>
    </source>
</evidence>
<dbReference type="GO" id="GO:0006508">
    <property type="term" value="P:proteolysis"/>
    <property type="evidence" value="ECO:0007669"/>
    <property type="project" value="UniProtKB-KW"/>
</dbReference>
<evidence type="ECO:0000256" key="3">
    <source>
        <dbReference type="ARBA" id="ARBA00022670"/>
    </source>
</evidence>
<dbReference type="GO" id="GO:0004222">
    <property type="term" value="F:metalloendopeptidase activity"/>
    <property type="evidence" value="ECO:0007669"/>
    <property type="project" value="InterPro"/>
</dbReference>
<keyword evidence="2" id="KW-1003">Cell membrane</keyword>
<feature type="transmembrane region" description="Helical" evidence="11">
    <location>
        <begin position="17"/>
        <end position="39"/>
    </location>
</feature>
<evidence type="ECO:0000256" key="10">
    <source>
        <dbReference type="ARBA" id="ARBA00023136"/>
    </source>
</evidence>
<keyword evidence="3" id="KW-0645">Protease</keyword>
<dbReference type="Gene3D" id="3.30.2010.10">
    <property type="entry name" value="Metalloproteases ('zincins'), catalytic domain"/>
    <property type="match status" value="1"/>
</dbReference>
<feature type="transmembrane region" description="Helical" evidence="11">
    <location>
        <begin position="205"/>
        <end position="228"/>
    </location>
</feature>
<dbReference type="GO" id="GO:0046872">
    <property type="term" value="F:metal ion binding"/>
    <property type="evidence" value="ECO:0007669"/>
    <property type="project" value="UniProtKB-KW"/>
</dbReference>
<accession>A0A921P0I0</accession>
<evidence type="ECO:0000256" key="2">
    <source>
        <dbReference type="ARBA" id="ARBA00022475"/>
    </source>
</evidence>
<evidence type="ECO:0000256" key="1">
    <source>
        <dbReference type="ARBA" id="ARBA00001947"/>
    </source>
</evidence>
<dbReference type="OrthoDB" id="15218at2"/>
<comment type="cofactor">
    <cofactor evidence="1">
        <name>Zn(2+)</name>
        <dbReference type="ChEBI" id="CHEBI:29105"/>
    </cofactor>
</comment>
<protein>
    <submittedName>
        <fullName evidence="13">Peptidase M48 Ste24p</fullName>
    </submittedName>
</protein>
<evidence type="ECO:0000259" key="12">
    <source>
        <dbReference type="Pfam" id="PF01435"/>
    </source>
</evidence>
<keyword evidence="7" id="KW-0862">Zinc</keyword>